<dbReference type="InterPro" id="IPR008929">
    <property type="entry name" value="Chondroitin_lyas"/>
</dbReference>
<accession>B2YG24</accession>
<evidence type="ECO:0000313" key="3">
    <source>
        <dbReference type="Proteomes" id="UP000011274"/>
    </source>
</evidence>
<organism evidence="2 3">
    <name type="scientific">Musca hytrovirus</name>
    <name type="common">isolate Musca domestica/United States/Boucias/-</name>
    <name type="synonym">MHV</name>
    <dbReference type="NCBI Taxonomy" id="523909"/>
    <lineage>
        <taxon>Viruses</taxon>
        <taxon>Viruses incertae sedis</taxon>
        <taxon>Naldaviricetes</taxon>
        <taxon>Lefavirales</taxon>
        <taxon>Hytrosaviridae</taxon>
        <taxon>Muscavirus</taxon>
        <taxon>Muscavirus musdomesticae</taxon>
    </lineage>
</organism>
<reference evidence="2 3" key="1">
    <citation type="journal article" date="2008" name="Virology">
        <title>Sequence analysis of a non-classified, non-occluded DNA virus that causes salivary gland hypertrophy of Musca domestica, MdSGHV.</title>
        <authorList>
            <person name="Garcia-Maruniak A."/>
            <person name="Maruniak J.E."/>
            <person name="Farmerie W."/>
            <person name="Boucias D.G."/>
        </authorList>
    </citation>
    <scope>NUCLEOTIDE SEQUENCE [LARGE SCALE GENOMIC DNA]</scope>
    <source>
        <strain evidence="3">Isolate Musca domestica/United States/Boucias/-</strain>
    </source>
</reference>
<keyword evidence="1" id="KW-1133">Transmembrane helix</keyword>
<dbReference type="Proteomes" id="UP000011274">
    <property type="component" value="Segment"/>
</dbReference>
<evidence type="ECO:0000256" key="1">
    <source>
        <dbReference type="SAM" id="Phobius"/>
    </source>
</evidence>
<protein>
    <submittedName>
        <fullName evidence="2">Occlusion-derived virus envelope protein</fullName>
    </submittedName>
</protein>
<gene>
    <name evidence="2" type="primary">edv-e66</name>
    <name evidence="2" type="ORF">MdSGHV047</name>
</gene>
<dbReference type="GeneID" id="6295463"/>
<feature type="transmembrane region" description="Helical" evidence="1">
    <location>
        <begin position="20"/>
        <end position="39"/>
    </location>
</feature>
<name>B2YG24_MHVB</name>
<keyword evidence="2" id="KW-0946">Virion</keyword>
<keyword evidence="1" id="KW-0472">Membrane</keyword>
<keyword evidence="1" id="KW-0812">Transmembrane</keyword>
<dbReference type="EMBL" id="EU522111">
    <property type="protein sequence ID" value="ACD03506.1"/>
    <property type="molecule type" value="Genomic_DNA"/>
</dbReference>
<dbReference type="OrthoDB" id="1386at10239"/>
<dbReference type="Gene3D" id="1.50.10.100">
    <property type="entry name" value="Chondroitin AC/alginate lyase"/>
    <property type="match status" value="1"/>
</dbReference>
<dbReference type="RefSeq" id="YP_001883375.1">
    <property type="nucleotide sequence ID" value="NC_010671.1"/>
</dbReference>
<evidence type="ECO:0000313" key="2">
    <source>
        <dbReference type="EMBL" id="ACD03506.1"/>
    </source>
</evidence>
<sequence length="700" mass="81427">MFKNQTKGRQLYAAVGGRTGLIAIIIIAIVVTVLVVWYVRKKIMERLQDDDDFLRYMRLIKPYLKVKRENQKIDEARVQFEMDRFEFSSILLPVGNPEQNLTWDTDSSVFGDLCNSLMGMVSYGSDKTSKYYRNQLLWKQILFAIRTISKKLPDKPNDYQVPWGTNWYQFSITYPTFLVSAAFSYYDTFGEQDPFLTRHLASFISRYYKEPASMTGLISMGWLRYESNVIGMSVPLIGGRLYGNRFDPNANSQKYARDYLQVNYVYKDNGFYYDNTYVTHVSRNDGYTTSFYHEFKFVYDFYRMDTKFFKILHHNFSILEHPDIPLHHGPWFSRTGSLRAFAPGRQFATYGLDIRGYGRAVCLRTKTVSLHFNGQLIPLASYESDRTNKEWAQAWVFMRRPMTKDTADSLYPELIPYYDGVHSYGRKQIDWPSETTTTTTFTPEDALCSLCYIQDRAAGMYNKYKIYMGRAYSFDIEEINLTTPNGFHVLYTCKVDPVMSASNPYTIAVHLGNMEENQEKGRLTGVGSKHAYAFDNFIGSFLYLDDVDEENNSAVIHNEKVKDPATTKELDALFVQPTQRQIMKFGFSNNFYEYGTKQRHNELNAVPTMNVLSTDEFKVEKLDTEDAMLILYDYKKKMAAISFGFNYVLPRGIKIKKTLLDEKFEKYEVVGGILSSNTNEYTVNTYEKQFQMLLKNVVFK</sequence>
<proteinExistence type="predicted"/>
<dbReference type="KEGG" id="vg:6295463"/>
<keyword evidence="3" id="KW-1185">Reference proteome</keyword>
<keyword evidence="2" id="KW-0261">Viral envelope protein</keyword>
<dbReference type="GO" id="GO:0019031">
    <property type="term" value="C:viral envelope"/>
    <property type="evidence" value="ECO:0007669"/>
    <property type="project" value="UniProtKB-KW"/>
</dbReference>
<organismHost>
    <name type="scientific">Musca domestica</name>
    <name type="common">House fly</name>
    <dbReference type="NCBI Taxonomy" id="7370"/>
</organismHost>
<dbReference type="SUPFAM" id="SSF48230">
    <property type="entry name" value="Chondroitin AC/alginate lyase"/>
    <property type="match status" value="1"/>
</dbReference>